<evidence type="ECO:0000256" key="1">
    <source>
        <dbReference type="ARBA" id="ARBA00006126"/>
    </source>
</evidence>
<sequence>MVATEKEIPILIEEIRRLADPATPDQVKYGKLVRDDRVANRLEALVGTLRAARKQGKVEYEGEMLFQGVHDEVVIKIKEQKA</sequence>
<reference evidence="3" key="1">
    <citation type="submission" date="2020-04" db="EMBL/GenBank/DDBJ databases">
        <title>Analysis of mating type loci in Filobasidium floriforme.</title>
        <authorList>
            <person name="Nowrousian M."/>
        </authorList>
    </citation>
    <scope>NUCLEOTIDE SEQUENCE</scope>
    <source>
        <strain evidence="3">CBS 6242</strain>
    </source>
</reference>
<dbReference type="PANTHER" id="PTHR46334:SF1">
    <property type="entry name" value="COSTARS FAMILY PROTEIN ABRACL"/>
    <property type="match status" value="1"/>
</dbReference>
<keyword evidence="4" id="KW-1185">Reference proteome</keyword>
<dbReference type="EMBL" id="JABELV010000125">
    <property type="protein sequence ID" value="KAG7530197.1"/>
    <property type="molecule type" value="Genomic_DNA"/>
</dbReference>
<dbReference type="GO" id="GO:0032970">
    <property type="term" value="P:regulation of actin filament-based process"/>
    <property type="evidence" value="ECO:0007669"/>
    <property type="project" value="TreeGrafter"/>
</dbReference>
<proteinExistence type="inferred from homology"/>
<dbReference type="Proteomes" id="UP000812966">
    <property type="component" value="Unassembled WGS sequence"/>
</dbReference>
<dbReference type="InterPro" id="IPR044302">
    <property type="entry name" value="Costars"/>
</dbReference>
<dbReference type="SMART" id="SM01283">
    <property type="entry name" value="Costars"/>
    <property type="match status" value="1"/>
</dbReference>
<organism evidence="3 4">
    <name type="scientific">Filobasidium floriforme</name>
    <dbReference type="NCBI Taxonomy" id="5210"/>
    <lineage>
        <taxon>Eukaryota</taxon>
        <taxon>Fungi</taxon>
        <taxon>Dikarya</taxon>
        <taxon>Basidiomycota</taxon>
        <taxon>Agaricomycotina</taxon>
        <taxon>Tremellomycetes</taxon>
        <taxon>Filobasidiales</taxon>
        <taxon>Filobasidiaceae</taxon>
        <taxon>Filobasidium</taxon>
    </lineage>
</organism>
<comment type="similarity">
    <text evidence="1">Belongs to the costars family.</text>
</comment>
<name>A0A8K0JHS6_9TREE</name>
<dbReference type="OrthoDB" id="9871914at2759"/>
<evidence type="ECO:0000313" key="4">
    <source>
        <dbReference type="Proteomes" id="UP000812966"/>
    </source>
</evidence>
<dbReference type="InterPro" id="IPR027817">
    <property type="entry name" value="Costars_dom"/>
</dbReference>
<comment type="caution">
    <text evidence="3">The sequence shown here is derived from an EMBL/GenBank/DDBJ whole genome shotgun (WGS) entry which is preliminary data.</text>
</comment>
<evidence type="ECO:0000259" key="2">
    <source>
        <dbReference type="SMART" id="SM01283"/>
    </source>
</evidence>
<evidence type="ECO:0000313" key="3">
    <source>
        <dbReference type="EMBL" id="KAG7530197.1"/>
    </source>
</evidence>
<dbReference type="Pfam" id="PF14705">
    <property type="entry name" value="Costars"/>
    <property type="match status" value="1"/>
</dbReference>
<feature type="domain" description="Costars" evidence="2">
    <location>
        <begin position="2"/>
        <end position="78"/>
    </location>
</feature>
<dbReference type="PANTHER" id="PTHR46334">
    <property type="entry name" value="COSTARS FAMILY PROTEIN ABRACL"/>
    <property type="match status" value="1"/>
</dbReference>
<dbReference type="Gene3D" id="1.10.10.1540">
    <property type="entry name" value="Costar domain"/>
    <property type="match status" value="1"/>
</dbReference>
<dbReference type="AlphaFoldDB" id="A0A8K0JHS6"/>
<accession>A0A8K0JHS6</accession>
<gene>
    <name evidence="3" type="ORF">FFLO_05190</name>
</gene>
<protein>
    <recommendedName>
        <fullName evidence="2">Costars domain-containing protein</fullName>
    </recommendedName>
</protein>
<dbReference type="InterPro" id="IPR038095">
    <property type="entry name" value="Costars_sf"/>
</dbReference>